<comment type="caution">
    <text evidence="4">The sequence shown here is derived from an EMBL/GenBank/DDBJ whole genome shotgun (WGS) entry which is preliminary data.</text>
</comment>
<dbReference type="STRING" id="1441469.A0A225AK12"/>
<feature type="signal peptide" evidence="3">
    <location>
        <begin position="1"/>
        <end position="17"/>
    </location>
</feature>
<evidence type="ECO:0000313" key="4">
    <source>
        <dbReference type="EMBL" id="OKL55859.1"/>
    </source>
</evidence>
<keyword evidence="5" id="KW-1185">Reference proteome</keyword>
<evidence type="ECO:0000256" key="3">
    <source>
        <dbReference type="SAM" id="SignalP"/>
    </source>
</evidence>
<dbReference type="GeneID" id="31008635"/>
<evidence type="ECO:0000256" key="2">
    <source>
        <dbReference type="ARBA" id="ARBA00023242"/>
    </source>
</evidence>
<gene>
    <name evidence="4" type="ORF">UA08_08879</name>
</gene>
<reference evidence="4 5" key="1">
    <citation type="submission" date="2015-06" db="EMBL/GenBank/DDBJ databases">
        <title>Talaromyces atroroseus IBT 11181 draft genome.</title>
        <authorList>
            <person name="Rasmussen K.B."/>
            <person name="Rasmussen S."/>
            <person name="Petersen B."/>
            <person name="Sicheritz-Ponten T."/>
            <person name="Mortensen U.H."/>
            <person name="Thrane U."/>
        </authorList>
    </citation>
    <scope>NUCLEOTIDE SEQUENCE [LARGE SCALE GENOMIC DNA]</scope>
    <source>
        <strain evidence="4 5">IBT 11181</strain>
    </source>
</reference>
<dbReference type="EMBL" id="LFMY01000017">
    <property type="protein sequence ID" value="OKL55859.1"/>
    <property type="molecule type" value="Genomic_DNA"/>
</dbReference>
<keyword evidence="3" id="KW-0732">Signal</keyword>
<proteinExistence type="predicted"/>
<dbReference type="PANTHER" id="PTHR37534">
    <property type="entry name" value="TRANSCRIPTIONAL ACTIVATOR PROTEIN UGA3"/>
    <property type="match status" value="1"/>
</dbReference>
<dbReference type="InterPro" id="IPR021858">
    <property type="entry name" value="Fun_TF"/>
</dbReference>
<dbReference type="RefSeq" id="XP_020115980.1">
    <property type="nucleotide sequence ID" value="XM_020263927.1"/>
</dbReference>
<keyword evidence="2" id="KW-0539">Nucleus</keyword>
<dbReference type="OrthoDB" id="5069333at2759"/>
<dbReference type="GO" id="GO:0000976">
    <property type="term" value="F:transcription cis-regulatory region binding"/>
    <property type="evidence" value="ECO:0007669"/>
    <property type="project" value="TreeGrafter"/>
</dbReference>
<dbReference type="PANTHER" id="PTHR37534:SF49">
    <property type="entry name" value="LYSINE BIOSYNTHESIS REGULATORY PROTEIN LYS14"/>
    <property type="match status" value="1"/>
</dbReference>
<dbReference type="Proteomes" id="UP000214365">
    <property type="component" value="Unassembled WGS sequence"/>
</dbReference>
<comment type="subcellular location">
    <subcellularLocation>
        <location evidence="1">Nucleus</location>
    </subcellularLocation>
</comment>
<organism evidence="4 5">
    <name type="scientific">Talaromyces atroroseus</name>
    <dbReference type="NCBI Taxonomy" id="1441469"/>
    <lineage>
        <taxon>Eukaryota</taxon>
        <taxon>Fungi</taxon>
        <taxon>Dikarya</taxon>
        <taxon>Ascomycota</taxon>
        <taxon>Pezizomycotina</taxon>
        <taxon>Eurotiomycetes</taxon>
        <taxon>Eurotiomycetidae</taxon>
        <taxon>Eurotiales</taxon>
        <taxon>Trichocomaceae</taxon>
        <taxon>Talaromyces</taxon>
        <taxon>Talaromyces sect. Trachyspermi</taxon>
    </lineage>
</organism>
<evidence type="ECO:0000256" key="1">
    <source>
        <dbReference type="ARBA" id="ARBA00004123"/>
    </source>
</evidence>
<feature type="chain" id="PRO_5012013737" description="Transcription factor domain-containing protein" evidence="3">
    <location>
        <begin position="18"/>
        <end position="380"/>
    </location>
</feature>
<dbReference type="GO" id="GO:0005634">
    <property type="term" value="C:nucleus"/>
    <property type="evidence" value="ECO:0007669"/>
    <property type="project" value="UniProtKB-SubCell"/>
</dbReference>
<name>A0A225AK12_TALAT</name>
<dbReference type="GO" id="GO:0045944">
    <property type="term" value="P:positive regulation of transcription by RNA polymerase II"/>
    <property type="evidence" value="ECO:0007669"/>
    <property type="project" value="TreeGrafter"/>
</dbReference>
<protein>
    <recommendedName>
        <fullName evidence="6">Transcription factor domain-containing protein</fullName>
    </recommendedName>
</protein>
<evidence type="ECO:0008006" key="6">
    <source>
        <dbReference type="Google" id="ProtNLM"/>
    </source>
</evidence>
<accession>A0A225AK12</accession>
<evidence type="ECO:0000313" key="5">
    <source>
        <dbReference type="Proteomes" id="UP000214365"/>
    </source>
</evidence>
<dbReference type="AlphaFoldDB" id="A0A225AK12"/>
<dbReference type="Pfam" id="PF11951">
    <property type="entry name" value="Fungal_trans_2"/>
    <property type="match status" value="1"/>
</dbReference>
<dbReference type="GO" id="GO:0003700">
    <property type="term" value="F:DNA-binding transcription factor activity"/>
    <property type="evidence" value="ECO:0007669"/>
    <property type="project" value="TreeGrafter"/>
</dbReference>
<sequence>MHMVLALSALSLTAITGKPHYYPIALRHKQRTMQLIREQIALNDIAAASNANVIVILMLCMFEISDNCQVSWSIHLSAALDLMRLASRGSSPTSVLTKLSPQVIEFVSRFFLVKDALGRTACGKVAKIKHEMVPVDSSEHIDPSIGCSYELVGVISRITDLSRDMRNPQIESDAWYAETLELEKHIDTVTQRLPSIYFQLPSVSHPSPETSEPYSKYLDETTILHNTSLLIQTSATLYFQATLRSLNPHSARARGLIEQIIKYTRQLSPNHLRSAHLWPLFVGAVYSTGNDEERVWFLDQFDILAKERRALVARGVLRRVKDIVESVWKRRDLDDHCDTDSAGAGAGAGRSSDQERGISPVEIGDWEKYVQPLSEGLCLG</sequence>